<dbReference type="PIRSF" id="PIRSF009193">
    <property type="entry name" value="UCP009193"/>
    <property type="match status" value="1"/>
</dbReference>
<feature type="region of interest" description="Disordered" evidence="1">
    <location>
        <begin position="1"/>
        <end position="26"/>
    </location>
</feature>
<dbReference type="RefSeq" id="XP_039117484.1">
    <property type="nucleotide sequence ID" value="XM_039261550.1"/>
</dbReference>
<evidence type="ECO:0000313" key="2">
    <source>
        <dbReference type="Proteomes" id="UP001515500"/>
    </source>
</evidence>
<accession>A0AB40ARV0</accession>
<evidence type="ECO:0000313" key="3">
    <source>
        <dbReference type="RefSeq" id="XP_039117484.1"/>
    </source>
</evidence>
<evidence type="ECO:0000256" key="1">
    <source>
        <dbReference type="SAM" id="MobiDB-lite"/>
    </source>
</evidence>
<dbReference type="GeneID" id="120253225"/>
<feature type="region of interest" description="Disordered" evidence="1">
    <location>
        <begin position="175"/>
        <end position="212"/>
    </location>
</feature>
<dbReference type="InterPro" id="IPR016549">
    <property type="entry name" value="UCP009193"/>
</dbReference>
<keyword evidence="2" id="KW-1185">Reference proteome</keyword>
<gene>
    <name evidence="3" type="primary">LOC120253225</name>
</gene>
<feature type="compositionally biased region" description="Basic and acidic residues" evidence="1">
    <location>
        <begin position="201"/>
        <end position="212"/>
    </location>
</feature>
<dbReference type="PANTHER" id="PTHR33675:SF1">
    <property type="entry name" value="HOLOCARBOXYLASE SYNTHETASE"/>
    <property type="match status" value="1"/>
</dbReference>
<dbReference type="Proteomes" id="UP001515500">
    <property type="component" value="Chromosome 26"/>
</dbReference>
<feature type="compositionally biased region" description="Basic and acidic residues" evidence="1">
    <location>
        <begin position="17"/>
        <end position="26"/>
    </location>
</feature>
<proteinExistence type="predicted"/>
<protein>
    <submittedName>
        <fullName evidence="3">Uncharacterized protein LOC120253225</fullName>
    </submittedName>
</protein>
<name>A0AB40ARV0_DIOCR</name>
<feature type="compositionally biased region" description="Polar residues" evidence="1">
    <location>
        <begin position="182"/>
        <end position="200"/>
    </location>
</feature>
<dbReference type="AlphaFoldDB" id="A0AB40ARV0"/>
<organism evidence="2 3">
    <name type="scientific">Dioscorea cayennensis subsp. rotundata</name>
    <name type="common">White Guinea yam</name>
    <name type="synonym">Dioscorea rotundata</name>
    <dbReference type="NCBI Taxonomy" id="55577"/>
    <lineage>
        <taxon>Eukaryota</taxon>
        <taxon>Viridiplantae</taxon>
        <taxon>Streptophyta</taxon>
        <taxon>Embryophyta</taxon>
        <taxon>Tracheophyta</taxon>
        <taxon>Spermatophyta</taxon>
        <taxon>Magnoliopsida</taxon>
        <taxon>Liliopsida</taxon>
        <taxon>Dioscoreales</taxon>
        <taxon>Dioscoreaceae</taxon>
        <taxon>Dioscorea</taxon>
    </lineage>
</organism>
<dbReference type="PANTHER" id="PTHR33675">
    <property type="entry name" value="NUCLEAR RECEPTOR FAMILY 2 GROUP C PROTEIN"/>
    <property type="match status" value="1"/>
</dbReference>
<sequence>MVCNRSEGFGMSKKRKSDASRLDESDRTMYSTFRSAANSLSFLYTQAMHHQKLSFQAGQRHALEKLYQWILRQHEEGSRVSVADIVAHLQNEIEYGGEDITSPRSPPQQQLFQTVPHYTNTNLQMASGFLGQQQAGPAPRTNTVSDQAKNSVFSNALYSPIHRNLQTYHHAQGGEYYPNEIAPSSNGTRNHEPNSSGQNRETNDTSMDMHSD</sequence>
<reference evidence="3" key="1">
    <citation type="submission" date="2025-08" db="UniProtKB">
        <authorList>
            <consortium name="RefSeq"/>
        </authorList>
    </citation>
    <scope>IDENTIFICATION</scope>
</reference>